<proteinExistence type="predicted"/>
<keyword evidence="2" id="KW-1185">Reference proteome</keyword>
<evidence type="ECO:0000313" key="2">
    <source>
        <dbReference type="Proteomes" id="UP000005239"/>
    </source>
</evidence>
<dbReference type="EnsemblMetazoa" id="PPA35178.1">
    <property type="protein sequence ID" value="PPA35178.1"/>
    <property type="gene ID" value="WBGene00273547"/>
</dbReference>
<evidence type="ECO:0000313" key="1">
    <source>
        <dbReference type="EnsemblMetazoa" id="PPA35178.1"/>
    </source>
</evidence>
<reference evidence="1" key="2">
    <citation type="submission" date="2022-06" db="UniProtKB">
        <authorList>
            <consortium name="EnsemblMetazoa"/>
        </authorList>
    </citation>
    <scope>IDENTIFICATION</scope>
    <source>
        <strain evidence="1">PS312</strain>
    </source>
</reference>
<sequence>MRLFLLCAVLTINGIFGQDPCGCPYTPSSTCAGCDPAKLTVISTGSGTCTMSCERGWMMASGADYVECADGHSFQGSLRDQGAYQAMGDNPQLSCVKAPTPPKTCPAGSVKPFECTDCDASKIVVTPGTKAECTILCDRYYRLVAHRVVNGAGYNYHAGSASLRNSFWSFYYLGAMQTSGGGPLDQMSFSCELIPGTILPTVPTPCSCAMEGVEGTYTTQCLGDVSVVSCLSGKINVSQSETPGDTVAFERATCMLDGSWYGTSCNGEVYQIARPTPFFNCPDVQLPTVAPTVPPPPPCACAFENVGAAFNMAPPSSTCTNGANQVLKCDDKIYVKSGSDIAEFDSVSCSSGKWYGTGCDGTLSAIDAVSVQVQCGEGAEPPLCPQLPSRGGLRFIGIENGLQRYTCPGQEIAKITIEDKSGTIHAKYFECNSTYYQVSSSNGASWTWYTNKITDFSCRDYGRINQACAVPFFTNAWIQDGVIRCVKGYYTTEIGVIYAANTQGTLYYTDLELSSVSCGISGWTIDGTTLLGVQLSSFRCSPSPSSTASCGALTLAPRNVQYYPMSDLYQCYNAIKEEMKIVTPSTTYYGSKLQCVSGSWQFTGSNTVTIPSGSSVTCSPFQMDVLPSAPSALIYVGQTPEGLSRWTCIDSTIELEMGNGDDTTRGTVHAAYIDCNNTISCVDLGAKHYYCSDPWDIGGTRKGNRYECKRGTFLNSVGWIDLSGKRQEFFAENSDTKSLFCNKDGWQIEGSSISGVRVSDINCWNTIPELSFTDCNSSDIQFENYKLKFDFFRRYYTCYDDEILGYTFNSVTPHAKGSKLFCDKDSAGVWKWHWAFMNGTLINNLNGLIPVGAKMSCFTYDELLSMG</sequence>
<accession>A0A8R1YPY2</accession>
<accession>A0A2A6B7Z9</accession>
<name>A0A2A6B7Z9_PRIPA</name>
<protein>
    <submittedName>
        <fullName evidence="1">Uncharacterized protein</fullName>
    </submittedName>
</protein>
<organism evidence="1 2">
    <name type="scientific">Pristionchus pacificus</name>
    <name type="common">Parasitic nematode worm</name>
    <dbReference type="NCBI Taxonomy" id="54126"/>
    <lineage>
        <taxon>Eukaryota</taxon>
        <taxon>Metazoa</taxon>
        <taxon>Ecdysozoa</taxon>
        <taxon>Nematoda</taxon>
        <taxon>Chromadorea</taxon>
        <taxon>Rhabditida</taxon>
        <taxon>Rhabditina</taxon>
        <taxon>Diplogasteromorpha</taxon>
        <taxon>Diplogasteroidea</taxon>
        <taxon>Neodiplogasteridae</taxon>
        <taxon>Pristionchus</taxon>
    </lineage>
</organism>
<dbReference type="Proteomes" id="UP000005239">
    <property type="component" value="Unassembled WGS sequence"/>
</dbReference>
<reference evidence="2" key="1">
    <citation type="journal article" date="2008" name="Nat. Genet.">
        <title>The Pristionchus pacificus genome provides a unique perspective on nematode lifestyle and parasitism.</title>
        <authorList>
            <person name="Dieterich C."/>
            <person name="Clifton S.W."/>
            <person name="Schuster L.N."/>
            <person name="Chinwalla A."/>
            <person name="Delehaunty K."/>
            <person name="Dinkelacker I."/>
            <person name="Fulton L."/>
            <person name="Fulton R."/>
            <person name="Godfrey J."/>
            <person name="Minx P."/>
            <person name="Mitreva M."/>
            <person name="Roeseler W."/>
            <person name="Tian H."/>
            <person name="Witte H."/>
            <person name="Yang S.P."/>
            <person name="Wilson R.K."/>
            <person name="Sommer R.J."/>
        </authorList>
    </citation>
    <scope>NUCLEOTIDE SEQUENCE [LARGE SCALE GENOMIC DNA]</scope>
    <source>
        <strain evidence="2">PS312</strain>
    </source>
</reference>
<gene>
    <name evidence="1" type="primary">WBGene00273547</name>
</gene>
<dbReference type="AlphaFoldDB" id="A0A2A6B7Z9"/>